<proteinExistence type="predicted"/>
<dbReference type="GO" id="GO:0016020">
    <property type="term" value="C:membrane"/>
    <property type="evidence" value="ECO:0007669"/>
    <property type="project" value="TreeGrafter"/>
</dbReference>
<feature type="domain" description="AB hydrolase-1" evidence="1">
    <location>
        <begin position="28"/>
        <end position="245"/>
    </location>
</feature>
<protein>
    <submittedName>
        <fullName evidence="2">Alpha/beta hydrolase</fullName>
    </submittedName>
</protein>
<reference evidence="3" key="1">
    <citation type="journal article" date="2022" name="ISME J.">
        <title>Genetic and phylogenetic analysis of dissimilatory iodate-reducing bacteria identifies potential niches across the world's oceans.</title>
        <authorList>
            <person name="Reyes-Umana V."/>
            <person name="Henning Z."/>
            <person name="Lee K."/>
            <person name="Barnum T.P."/>
            <person name="Coates J.D."/>
        </authorList>
    </citation>
    <scope>NUCLEOTIDE SEQUENCE [LARGE SCALE GENOMIC DNA]</scope>
    <source>
        <strain evidence="3">IR12</strain>
    </source>
</reference>
<evidence type="ECO:0000259" key="1">
    <source>
        <dbReference type="Pfam" id="PF12697"/>
    </source>
</evidence>
<accession>A0A944DGM0</accession>
<dbReference type="RefSeq" id="WP_214363754.1">
    <property type="nucleotide sequence ID" value="NZ_JAEKFT010000039.1"/>
</dbReference>
<dbReference type="SUPFAM" id="SSF53474">
    <property type="entry name" value="alpha/beta-Hydrolases"/>
    <property type="match status" value="1"/>
</dbReference>
<dbReference type="EMBL" id="JAEKFT010000039">
    <property type="protein sequence ID" value="MBT0963827.1"/>
    <property type="molecule type" value="Genomic_DNA"/>
</dbReference>
<keyword evidence="3" id="KW-1185">Reference proteome</keyword>
<dbReference type="InterPro" id="IPR029058">
    <property type="entry name" value="AB_hydrolase_fold"/>
</dbReference>
<comment type="caution">
    <text evidence="2">The sequence shown here is derived from an EMBL/GenBank/DDBJ whole genome shotgun (WGS) entry which is preliminary data.</text>
</comment>
<sequence length="261" mass="28680">MKFIPIDGRQLEVVRLPSAHPREDAPAIVFLHEGLGSVSMWRDFPQRVADATGCEAIVYSRAGYGRSDPAPLPRTTRYMHDEGLEVLPALIDALGLDQPILFGHSDGGSISLICAGGTDTPLSGVIVMAPHVMVEDISVASIAEAEVAWQTTNLRERLGKYHVDVEAAFRGWNDIWLHPDFRAWNIEDSLPAIRVPVLAIQGEDDEYGTMAQIDRIAAGAPDVELVKLADCRHSPHKDQPEAVVEMVREFVGRILDGDMTR</sequence>
<evidence type="ECO:0000313" key="3">
    <source>
        <dbReference type="Proteomes" id="UP000694660"/>
    </source>
</evidence>
<dbReference type="InterPro" id="IPR000073">
    <property type="entry name" value="AB_hydrolase_1"/>
</dbReference>
<keyword evidence="2" id="KW-0378">Hydrolase</keyword>
<dbReference type="GO" id="GO:0016787">
    <property type="term" value="F:hydrolase activity"/>
    <property type="evidence" value="ECO:0007669"/>
    <property type="project" value="UniProtKB-KW"/>
</dbReference>
<dbReference type="Gene3D" id="3.40.50.1820">
    <property type="entry name" value="alpha/beta hydrolase"/>
    <property type="match status" value="1"/>
</dbReference>
<dbReference type="AlphaFoldDB" id="A0A944DGM0"/>
<name>A0A944DGM0_DENI1</name>
<dbReference type="Pfam" id="PF12697">
    <property type="entry name" value="Abhydrolase_6"/>
    <property type="match status" value="1"/>
</dbReference>
<organism evidence="2 3">
    <name type="scientific">Denitromonas iodatirespirans</name>
    <dbReference type="NCBI Taxonomy" id="2795389"/>
    <lineage>
        <taxon>Bacteria</taxon>
        <taxon>Pseudomonadati</taxon>
        <taxon>Pseudomonadota</taxon>
        <taxon>Betaproteobacteria</taxon>
        <taxon>Rhodocyclales</taxon>
        <taxon>Zoogloeaceae</taxon>
        <taxon>Denitromonas</taxon>
    </lineage>
</organism>
<dbReference type="Proteomes" id="UP000694660">
    <property type="component" value="Unassembled WGS sequence"/>
</dbReference>
<dbReference type="PANTHER" id="PTHR43798">
    <property type="entry name" value="MONOACYLGLYCEROL LIPASE"/>
    <property type="match status" value="1"/>
</dbReference>
<dbReference type="PANTHER" id="PTHR43798:SF33">
    <property type="entry name" value="HYDROLASE, PUTATIVE (AFU_ORTHOLOGUE AFUA_2G14860)-RELATED"/>
    <property type="match status" value="1"/>
</dbReference>
<dbReference type="InterPro" id="IPR050266">
    <property type="entry name" value="AB_hydrolase_sf"/>
</dbReference>
<evidence type="ECO:0000313" key="2">
    <source>
        <dbReference type="EMBL" id="MBT0963827.1"/>
    </source>
</evidence>
<gene>
    <name evidence="2" type="ORF">I8J34_21825</name>
</gene>